<proteinExistence type="predicted"/>
<accession>M3C367</accession>
<keyword evidence="2" id="KW-1185">Reference proteome</keyword>
<dbReference type="Proteomes" id="UP000016931">
    <property type="component" value="Unassembled WGS sequence"/>
</dbReference>
<dbReference type="EMBL" id="KB456262">
    <property type="protein sequence ID" value="EMF14726.1"/>
    <property type="molecule type" value="Genomic_DNA"/>
</dbReference>
<name>M3C367_SPHMS</name>
<protein>
    <submittedName>
        <fullName evidence="1">Uncharacterized protein</fullName>
    </submittedName>
</protein>
<dbReference type="HOGENOM" id="CLU_2795588_0_0_1"/>
<reference evidence="1 2" key="1">
    <citation type="journal article" date="2012" name="PLoS Pathog.">
        <title>Diverse lifestyles and strategies of plant pathogenesis encoded in the genomes of eighteen Dothideomycetes fungi.</title>
        <authorList>
            <person name="Ohm R.A."/>
            <person name="Feau N."/>
            <person name="Henrissat B."/>
            <person name="Schoch C.L."/>
            <person name="Horwitz B.A."/>
            <person name="Barry K.W."/>
            <person name="Condon B.J."/>
            <person name="Copeland A.C."/>
            <person name="Dhillon B."/>
            <person name="Glaser F."/>
            <person name="Hesse C.N."/>
            <person name="Kosti I."/>
            <person name="LaButti K."/>
            <person name="Lindquist E.A."/>
            <person name="Lucas S."/>
            <person name="Salamov A.A."/>
            <person name="Bradshaw R.E."/>
            <person name="Ciuffetti L."/>
            <person name="Hamelin R.C."/>
            <person name="Kema G.H.J."/>
            <person name="Lawrence C."/>
            <person name="Scott J.A."/>
            <person name="Spatafora J.W."/>
            <person name="Turgeon B.G."/>
            <person name="de Wit P.J.G.M."/>
            <person name="Zhong S."/>
            <person name="Goodwin S.B."/>
            <person name="Grigoriev I.V."/>
        </authorList>
    </citation>
    <scope>NUCLEOTIDE SEQUENCE [LARGE SCALE GENOMIC DNA]</scope>
    <source>
        <strain evidence="1 2">SO2202</strain>
    </source>
</reference>
<gene>
    <name evidence="1" type="ORF">SEPMUDRAFT_148357</name>
</gene>
<dbReference type="RefSeq" id="XP_016762847.1">
    <property type="nucleotide sequence ID" value="XM_016904870.1"/>
</dbReference>
<dbReference type="AlphaFoldDB" id="M3C367"/>
<dbReference type="GeneID" id="27902007"/>
<evidence type="ECO:0000313" key="2">
    <source>
        <dbReference type="Proteomes" id="UP000016931"/>
    </source>
</evidence>
<evidence type="ECO:0000313" key="1">
    <source>
        <dbReference type="EMBL" id="EMF14726.1"/>
    </source>
</evidence>
<organism evidence="1 2">
    <name type="scientific">Sphaerulina musiva (strain SO2202)</name>
    <name type="common">Poplar stem canker fungus</name>
    <name type="synonym">Septoria musiva</name>
    <dbReference type="NCBI Taxonomy" id="692275"/>
    <lineage>
        <taxon>Eukaryota</taxon>
        <taxon>Fungi</taxon>
        <taxon>Dikarya</taxon>
        <taxon>Ascomycota</taxon>
        <taxon>Pezizomycotina</taxon>
        <taxon>Dothideomycetes</taxon>
        <taxon>Dothideomycetidae</taxon>
        <taxon>Mycosphaerellales</taxon>
        <taxon>Mycosphaerellaceae</taxon>
        <taxon>Sphaerulina</taxon>
    </lineage>
</organism>
<sequence>MLIQQAVWRTSRRLMIVGRCKSGCGWLSLDARTVTRGMTGTKIGGLNTLLDCGRISSSLVVNAHTASP</sequence>